<feature type="compositionally biased region" description="Low complexity" evidence="1">
    <location>
        <begin position="175"/>
        <end position="189"/>
    </location>
</feature>
<dbReference type="Proteomes" id="UP000283509">
    <property type="component" value="Unassembled WGS sequence"/>
</dbReference>
<keyword evidence="3" id="KW-1185">Reference proteome</keyword>
<sequence length="382" mass="41380">MPSQAVPPTHPPIPALSHPSGTSATSKASVPTRTWNWRRLPSLQHPSFRHRQPRPLHLSRQQQQCSEAKLQEGGAELGNKLVTGLAHPGVAAGEGPVSQSLLECVDPSPALVPHTHRPASDMSLMGLGMDSSVMRPCSDVPVLSCPPYDPLPSYPMEGVGSIPLPPPRDFSSMVPQQPQQQAQLGQESSLQTVPVLPAAQPRGDPPPYHGRHEVLSQQLRGPQMQSPALAPEQGTAATAMPGSPPMTPNRRIGPNMSPSTPNLATEMPVPRPAMCRNPHHPTVACRKCNSVRSSNRQNAAILVRRANSSAGQTNRNSAPLPACQSVVDTDDAPSILARLRREWELENNQCQNRGSHARLVILWRIANKASQLLEHHRRPKKL</sequence>
<protein>
    <submittedName>
        <fullName evidence="2">Uncharacterized protein</fullName>
    </submittedName>
</protein>
<reference evidence="2 3" key="1">
    <citation type="submission" date="2018-04" db="EMBL/GenBank/DDBJ databases">
        <authorList>
            <person name="Zhang X."/>
            <person name="Yuan J."/>
            <person name="Li F."/>
            <person name="Xiang J."/>
        </authorList>
    </citation>
    <scope>NUCLEOTIDE SEQUENCE [LARGE SCALE GENOMIC DNA]</scope>
    <source>
        <tissue evidence="2">Muscle</tissue>
    </source>
</reference>
<dbReference type="AlphaFoldDB" id="A0A3R7QDH6"/>
<proteinExistence type="predicted"/>
<organism evidence="2 3">
    <name type="scientific">Penaeus vannamei</name>
    <name type="common">Whiteleg shrimp</name>
    <name type="synonym">Litopenaeus vannamei</name>
    <dbReference type="NCBI Taxonomy" id="6689"/>
    <lineage>
        <taxon>Eukaryota</taxon>
        <taxon>Metazoa</taxon>
        <taxon>Ecdysozoa</taxon>
        <taxon>Arthropoda</taxon>
        <taxon>Crustacea</taxon>
        <taxon>Multicrustacea</taxon>
        <taxon>Malacostraca</taxon>
        <taxon>Eumalacostraca</taxon>
        <taxon>Eucarida</taxon>
        <taxon>Decapoda</taxon>
        <taxon>Dendrobranchiata</taxon>
        <taxon>Penaeoidea</taxon>
        <taxon>Penaeidae</taxon>
        <taxon>Penaeus</taxon>
    </lineage>
</organism>
<feature type="region of interest" description="Disordered" evidence="1">
    <location>
        <begin position="1"/>
        <end position="62"/>
    </location>
</feature>
<dbReference type="EMBL" id="QCYY01001798">
    <property type="protein sequence ID" value="ROT75236.1"/>
    <property type="molecule type" value="Genomic_DNA"/>
</dbReference>
<feature type="region of interest" description="Disordered" evidence="1">
    <location>
        <begin position="219"/>
        <end position="250"/>
    </location>
</feature>
<evidence type="ECO:0000313" key="3">
    <source>
        <dbReference type="Proteomes" id="UP000283509"/>
    </source>
</evidence>
<dbReference type="OrthoDB" id="5974715at2759"/>
<reference evidence="2 3" key="2">
    <citation type="submission" date="2019-01" db="EMBL/GenBank/DDBJ databases">
        <title>The decoding of complex shrimp genome reveals the adaptation for benthos swimmer, frequently molting mechanism and breeding impact on genome.</title>
        <authorList>
            <person name="Sun Y."/>
            <person name="Gao Y."/>
            <person name="Yu Y."/>
        </authorList>
    </citation>
    <scope>NUCLEOTIDE SEQUENCE [LARGE SCALE GENOMIC DNA]</scope>
    <source>
        <tissue evidence="2">Muscle</tissue>
    </source>
</reference>
<feature type="region of interest" description="Disordered" evidence="1">
    <location>
        <begin position="158"/>
        <end position="189"/>
    </location>
</feature>
<evidence type="ECO:0000256" key="1">
    <source>
        <dbReference type="SAM" id="MobiDB-lite"/>
    </source>
</evidence>
<accession>A0A3R7QDH6</accession>
<comment type="caution">
    <text evidence="2">The sequence shown here is derived from an EMBL/GenBank/DDBJ whole genome shotgun (WGS) entry which is preliminary data.</text>
</comment>
<gene>
    <name evidence="2" type="ORF">C7M84_006237</name>
</gene>
<evidence type="ECO:0000313" key="2">
    <source>
        <dbReference type="EMBL" id="ROT75236.1"/>
    </source>
</evidence>
<feature type="compositionally biased region" description="Polar residues" evidence="1">
    <location>
        <begin position="19"/>
        <end position="35"/>
    </location>
</feature>
<name>A0A3R7QDH6_PENVA</name>